<evidence type="ECO:0000256" key="6">
    <source>
        <dbReference type="SAM" id="Phobius"/>
    </source>
</evidence>
<dbReference type="InterPro" id="IPR024320">
    <property type="entry name" value="LPG_synthase_C"/>
</dbReference>
<comment type="subcellular location">
    <subcellularLocation>
        <location evidence="1">Cell membrane</location>
        <topology evidence="1">Multi-pass membrane protein</topology>
    </subcellularLocation>
</comment>
<evidence type="ECO:0000256" key="5">
    <source>
        <dbReference type="ARBA" id="ARBA00023136"/>
    </source>
</evidence>
<protein>
    <submittedName>
        <fullName evidence="8">DUF2156 domain-containing protein</fullName>
    </submittedName>
</protein>
<keyword evidence="2" id="KW-1003">Cell membrane</keyword>
<accession>A0ABS5XQS2</accession>
<keyword evidence="9" id="KW-1185">Reference proteome</keyword>
<evidence type="ECO:0000256" key="4">
    <source>
        <dbReference type="ARBA" id="ARBA00022989"/>
    </source>
</evidence>
<dbReference type="PANTHER" id="PTHR34697:SF2">
    <property type="entry name" value="PHOSPHATIDYLGLYCEROL LYSYLTRANSFERASE"/>
    <property type="match status" value="1"/>
</dbReference>
<feature type="domain" description="Phosphatidylglycerol lysyltransferase C-terminal" evidence="7">
    <location>
        <begin position="385"/>
        <end position="679"/>
    </location>
</feature>
<sequence>MNDTGALRSADAADGADGAEHAVRNTRSARSLRFVRAVLSRVPATWLLIGVLLGAGLITGALWRPVAGHPLYEHIAYGLPSFERGRWWTPLTGTFLLDTPWAYPIIILGFWGMAYLEWKRGTRIALSYFFGGQFFAILGAAFLLWAATSLAPDWAWAAKEAASVDVGPSGGLFACIAAAISVMPSPWRLRGWLVILAFVVVNMMFWGSIDDLEHLLAVLLVLSIDRSLRPQRSTVREQRLIVFVGTLMLGALTIVTQIVPTYGPFGATVVDEADAPWITTLVSAVAMLLVANGLRRGRRWAWVVSIVVASLNLFVALLVLLFLAVLGWSEVDDVANDGSVGLLLATGVIWAIYLTYLLIVRGAFRARPRHPLGGSQPSVDDVKALLRAGGGGTLSWMATWDGNDYLRTTTGVVAYQRHAGVALALSDPLGPPEGRAQSVIEFVDAAQHAGLVPAFFSAGDAARAALPEGWRSLVVADDSIVDLEGLQFTGKRWNNVRTAINKAAREGVTFRMTHLKDETWGVQAQVRAISEMWVGDKGLPEMGFTLGSLTEAADPEVRMALAISPDGDVDGFLSWLPVYAADGRIDGWTLDLMRRREGGFGSVMEFLIGSSARQFSDEGARVLSLSGAPLAHDYPEDAGVIAALADRLGTALEPVYGFASLHRFKEKFNPRYETMYLLYRDEADLARIAAALTRAFLPDATLRQFAGAGLELVSGR</sequence>
<evidence type="ECO:0000256" key="1">
    <source>
        <dbReference type="ARBA" id="ARBA00004651"/>
    </source>
</evidence>
<dbReference type="PANTHER" id="PTHR34697">
    <property type="entry name" value="PHOSPHATIDYLGLYCEROL LYSYLTRANSFERASE"/>
    <property type="match status" value="1"/>
</dbReference>
<feature type="transmembrane region" description="Helical" evidence="6">
    <location>
        <begin position="189"/>
        <end position="206"/>
    </location>
</feature>
<evidence type="ECO:0000256" key="3">
    <source>
        <dbReference type="ARBA" id="ARBA00022692"/>
    </source>
</evidence>
<evidence type="ECO:0000313" key="9">
    <source>
        <dbReference type="Proteomes" id="UP000740605"/>
    </source>
</evidence>
<feature type="transmembrane region" description="Helical" evidence="6">
    <location>
        <begin position="38"/>
        <end position="63"/>
    </location>
</feature>
<keyword evidence="5 6" id="KW-0472">Membrane</keyword>
<feature type="transmembrane region" description="Helical" evidence="6">
    <location>
        <begin position="301"/>
        <end position="328"/>
    </location>
</feature>
<dbReference type="SUPFAM" id="SSF144091">
    <property type="entry name" value="Rhomboid-like"/>
    <property type="match status" value="1"/>
</dbReference>
<proteinExistence type="predicted"/>
<feature type="transmembrane region" description="Helical" evidence="6">
    <location>
        <begin position="275"/>
        <end position="294"/>
    </location>
</feature>
<feature type="transmembrane region" description="Helical" evidence="6">
    <location>
        <begin position="340"/>
        <end position="359"/>
    </location>
</feature>
<dbReference type="InterPro" id="IPR035952">
    <property type="entry name" value="Rhomboid-like_sf"/>
</dbReference>
<evidence type="ECO:0000313" key="8">
    <source>
        <dbReference type="EMBL" id="MBT8796509.1"/>
    </source>
</evidence>
<keyword evidence="4 6" id="KW-1133">Transmembrane helix</keyword>
<name>A0ABS5XQS2_9MICO</name>
<dbReference type="Proteomes" id="UP000740605">
    <property type="component" value="Unassembled WGS sequence"/>
</dbReference>
<gene>
    <name evidence="8" type="ORF">J0P97_00255</name>
</gene>
<keyword evidence="3 6" id="KW-0812">Transmembrane</keyword>
<organism evidence="8 9">
    <name type="scientific">Microbacterium flavum</name>
    <dbReference type="NCBI Taxonomy" id="415216"/>
    <lineage>
        <taxon>Bacteria</taxon>
        <taxon>Bacillati</taxon>
        <taxon>Actinomycetota</taxon>
        <taxon>Actinomycetes</taxon>
        <taxon>Micrococcales</taxon>
        <taxon>Microbacteriaceae</taxon>
        <taxon>Microbacterium</taxon>
    </lineage>
</organism>
<comment type="caution">
    <text evidence="8">The sequence shown here is derived from an EMBL/GenBank/DDBJ whole genome shotgun (WGS) entry which is preliminary data.</text>
</comment>
<reference evidence="8 9" key="1">
    <citation type="submission" date="2021-03" db="EMBL/GenBank/DDBJ databases">
        <title>Microbacterium pauli sp. nov., isolated from microfiltered milk.</title>
        <authorList>
            <person name="Bellassi P."/>
            <person name="Fontana A."/>
            <person name="Callegari M.L."/>
            <person name="Lorenzo M."/>
            <person name="Cappa F."/>
        </authorList>
    </citation>
    <scope>NUCLEOTIDE SEQUENCE [LARGE SCALE GENOMIC DNA]</scope>
    <source>
        <strain evidence="8 9">DSM 18909</strain>
    </source>
</reference>
<feature type="transmembrane region" description="Helical" evidence="6">
    <location>
        <begin position="125"/>
        <end position="146"/>
    </location>
</feature>
<evidence type="ECO:0000256" key="2">
    <source>
        <dbReference type="ARBA" id="ARBA00022475"/>
    </source>
</evidence>
<dbReference type="EMBL" id="JAFLHG010000001">
    <property type="protein sequence ID" value="MBT8796509.1"/>
    <property type="molecule type" value="Genomic_DNA"/>
</dbReference>
<feature type="transmembrane region" description="Helical" evidence="6">
    <location>
        <begin position="101"/>
        <end position="118"/>
    </location>
</feature>
<feature type="transmembrane region" description="Helical" evidence="6">
    <location>
        <begin position="240"/>
        <end position="263"/>
    </location>
</feature>
<dbReference type="Pfam" id="PF09924">
    <property type="entry name" value="LPG_synthase_C"/>
    <property type="match status" value="1"/>
</dbReference>
<dbReference type="RefSeq" id="WP_215485770.1">
    <property type="nucleotide sequence ID" value="NZ_BAAAPJ010000001.1"/>
</dbReference>
<evidence type="ECO:0000259" key="7">
    <source>
        <dbReference type="Pfam" id="PF09924"/>
    </source>
</evidence>
<dbReference type="InterPro" id="IPR051211">
    <property type="entry name" value="PG_lysyltransferase"/>
</dbReference>